<dbReference type="EMBL" id="BKCJ011828820">
    <property type="protein sequence ID" value="GFD56381.1"/>
    <property type="molecule type" value="Genomic_DNA"/>
</dbReference>
<feature type="non-terminal residue" evidence="1">
    <location>
        <position position="1"/>
    </location>
</feature>
<sequence length="40" mass="4246">PTLPVSAKKNLEDPIEIIVDIVHPAPADVFPAATVVRKLA</sequence>
<name>A0A699XHN0_TANCI</name>
<comment type="caution">
    <text evidence="1">The sequence shown here is derived from an EMBL/GenBank/DDBJ whole genome shotgun (WGS) entry which is preliminary data.</text>
</comment>
<dbReference type="AlphaFoldDB" id="A0A699XHN0"/>
<protein>
    <submittedName>
        <fullName evidence="1">Uncharacterized protein</fullName>
    </submittedName>
</protein>
<gene>
    <name evidence="1" type="ORF">Tci_928350</name>
</gene>
<organism evidence="1">
    <name type="scientific">Tanacetum cinerariifolium</name>
    <name type="common">Dalmatian daisy</name>
    <name type="synonym">Chrysanthemum cinerariifolium</name>
    <dbReference type="NCBI Taxonomy" id="118510"/>
    <lineage>
        <taxon>Eukaryota</taxon>
        <taxon>Viridiplantae</taxon>
        <taxon>Streptophyta</taxon>
        <taxon>Embryophyta</taxon>
        <taxon>Tracheophyta</taxon>
        <taxon>Spermatophyta</taxon>
        <taxon>Magnoliopsida</taxon>
        <taxon>eudicotyledons</taxon>
        <taxon>Gunneridae</taxon>
        <taxon>Pentapetalae</taxon>
        <taxon>asterids</taxon>
        <taxon>campanulids</taxon>
        <taxon>Asterales</taxon>
        <taxon>Asteraceae</taxon>
        <taxon>Asteroideae</taxon>
        <taxon>Anthemideae</taxon>
        <taxon>Anthemidinae</taxon>
        <taxon>Tanacetum</taxon>
    </lineage>
</organism>
<accession>A0A699XHN0</accession>
<reference evidence="1" key="1">
    <citation type="journal article" date="2019" name="Sci. Rep.">
        <title>Draft genome of Tanacetum cinerariifolium, the natural source of mosquito coil.</title>
        <authorList>
            <person name="Yamashiro T."/>
            <person name="Shiraishi A."/>
            <person name="Satake H."/>
            <person name="Nakayama K."/>
        </authorList>
    </citation>
    <scope>NUCLEOTIDE SEQUENCE</scope>
</reference>
<proteinExistence type="predicted"/>
<evidence type="ECO:0000313" key="1">
    <source>
        <dbReference type="EMBL" id="GFD56381.1"/>
    </source>
</evidence>